<evidence type="ECO:0000256" key="3">
    <source>
        <dbReference type="ARBA" id="ARBA00022670"/>
    </source>
</evidence>
<keyword evidence="7" id="KW-0862">Zinc</keyword>
<dbReference type="MEROPS" id="M10.036"/>
<evidence type="ECO:0000256" key="1">
    <source>
        <dbReference type="ARBA" id="ARBA00001947"/>
    </source>
</evidence>
<dbReference type="GO" id="GO:0004222">
    <property type="term" value="F:metalloendopeptidase activity"/>
    <property type="evidence" value="ECO:0007669"/>
    <property type="project" value="InterPro"/>
</dbReference>
<dbReference type="Gene3D" id="3.40.390.10">
    <property type="entry name" value="Collagenase (Catalytic Domain)"/>
    <property type="match status" value="1"/>
</dbReference>
<dbReference type="SUPFAM" id="SSF47090">
    <property type="entry name" value="PGBD-like"/>
    <property type="match status" value="1"/>
</dbReference>
<dbReference type="GO" id="GO:0030574">
    <property type="term" value="P:collagen catabolic process"/>
    <property type="evidence" value="ECO:0007669"/>
    <property type="project" value="TreeGrafter"/>
</dbReference>
<dbReference type="GeneID" id="18501211"/>
<dbReference type="InterPro" id="IPR006026">
    <property type="entry name" value="Peptidase_Metallo"/>
</dbReference>
<dbReference type="EMBL" id="HF920636">
    <property type="protein sequence ID" value="CCV02211.1"/>
    <property type="molecule type" value="Genomic_DNA"/>
</dbReference>
<dbReference type="GO" id="GO:0008270">
    <property type="term" value="F:zinc ion binding"/>
    <property type="evidence" value="ECO:0007669"/>
    <property type="project" value="InterPro"/>
</dbReference>
<dbReference type="GO" id="GO:0030198">
    <property type="term" value="P:extracellular matrix organization"/>
    <property type="evidence" value="ECO:0007669"/>
    <property type="project" value="TreeGrafter"/>
</dbReference>
<proteinExistence type="inferred from homology"/>
<keyword evidence="6" id="KW-0378">Hydrolase</keyword>
<dbReference type="Pfam" id="PF00413">
    <property type="entry name" value="Peptidase_M10"/>
    <property type="match status" value="1"/>
</dbReference>
<feature type="domain" description="Peptidase metallopeptidase" evidence="10">
    <location>
        <begin position="111"/>
        <end position="276"/>
    </location>
</feature>
<evidence type="ECO:0000256" key="4">
    <source>
        <dbReference type="ARBA" id="ARBA00022723"/>
    </source>
</evidence>
<dbReference type="InterPro" id="IPR001818">
    <property type="entry name" value="Pept_M10_metallopeptidase"/>
</dbReference>
<keyword evidence="5" id="KW-0732">Signal</keyword>
<sequence length="367" mass="42243">MKLYIFMCCVITNYVICYPIKSGSIGCNKECQLKYLLKFGYLQPENNNIIGLLRDQNLREGIINLQKDAGLQPTGILNSETMILLQTPRCGVKWSSPRKKRFTIVRGWQNQKNKLNETIVTYYLDLSNFKYIKSLNLTQEIISSIFADIMNQWSNTSLLSIKQVENVQDANITIQFLKGNHGDEYNFDGPGQILAHAFFPGTGRGGDAHFDLEENWTLWDEDSGTSLYSVSLHELGHSLGLSHSSQKDAVMYAWYQSNKFKLQEDDKNGINSIYGLKPKYKFAPLDPKFRIYSTPPTTERTRQTPPTTERTRQTPPITERTRQTPPTRFIPRTKLTTTTEKYDLKKIKKFLIQNSRVYIYPKSGLSF</sequence>
<dbReference type="SMART" id="SM00235">
    <property type="entry name" value="ZnMc"/>
    <property type="match status" value="1"/>
</dbReference>
<dbReference type="InterPro" id="IPR002477">
    <property type="entry name" value="Peptidoglycan-bd-like"/>
</dbReference>
<name>W8W249_9VIRU</name>
<dbReference type="InterPro" id="IPR024079">
    <property type="entry name" value="MetalloPept_cat_dom_sf"/>
</dbReference>
<accession>W8W249</accession>
<comment type="cofactor">
    <cofactor evidence="1">
        <name>Zn(2+)</name>
        <dbReference type="ChEBI" id="CHEBI:29105"/>
    </cofactor>
</comment>
<organism evidence="11 12">
    <name type="scientific">Invertebrate iridescent virus 30</name>
    <dbReference type="NCBI Taxonomy" id="345585"/>
    <lineage>
        <taxon>Viruses</taxon>
        <taxon>Varidnaviria</taxon>
        <taxon>Bamfordvirae</taxon>
        <taxon>Nucleocytoviricota</taxon>
        <taxon>Megaviricetes</taxon>
        <taxon>Pimascovirales</taxon>
        <taxon>Pimascovirales incertae sedis</taxon>
        <taxon>Iridoviridae</taxon>
        <taxon>Betairidovirinae</taxon>
        <taxon>Chloriridovirus</taxon>
        <taxon>Chloriridovirus simulium1</taxon>
        <taxon>Invertebrate iridescent virus 22</taxon>
    </lineage>
</organism>
<evidence type="ECO:0000256" key="6">
    <source>
        <dbReference type="ARBA" id="ARBA00022801"/>
    </source>
</evidence>
<evidence type="ECO:0000256" key="9">
    <source>
        <dbReference type="SAM" id="MobiDB-lite"/>
    </source>
</evidence>
<protein>
    <submittedName>
        <fullName evidence="11">Matrix metalloproteinase-17-like</fullName>
    </submittedName>
</protein>
<dbReference type="InterPro" id="IPR033739">
    <property type="entry name" value="M10A_MMP"/>
</dbReference>
<dbReference type="PANTHER" id="PTHR10201">
    <property type="entry name" value="MATRIX METALLOPROTEINASE"/>
    <property type="match status" value="1"/>
</dbReference>
<dbReference type="GO" id="GO:0006508">
    <property type="term" value="P:proteolysis"/>
    <property type="evidence" value="ECO:0007669"/>
    <property type="project" value="UniProtKB-KW"/>
</dbReference>
<reference evidence="11 12" key="1">
    <citation type="submission" date="2013-03" db="EMBL/GenBank/DDBJ databases">
        <title>Genomic and evolutionary features of invertebrate iridoviruse.</title>
        <authorList>
            <person name="Piegu B."/>
            <person name="Guizard S."/>
            <person name="Bideshi D."/>
            <person name="Spears T."/>
            <person name="Federici B."/>
            <person name="Bigot Y."/>
        </authorList>
    </citation>
    <scope>NUCLEOTIDE SEQUENCE [LARGE SCALE GENOMIC DNA]</scope>
</reference>
<evidence type="ECO:0000256" key="7">
    <source>
        <dbReference type="ARBA" id="ARBA00022833"/>
    </source>
</evidence>
<evidence type="ECO:0000313" key="12">
    <source>
        <dbReference type="Proteomes" id="UP000136450"/>
    </source>
</evidence>
<dbReference type="PRINTS" id="PR00138">
    <property type="entry name" value="MATRIXIN"/>
</dbReference>
<keyword evidence="4" id="KW-0479">Metal-binding</keyword>
<evidence type="ECO:0000313" key="11">
    <source>
        <dbReference type="EMBL" id="CCV02211.1"/>
    </source>
</evidence>
<dbReference type="SUPFAM" id="SSF55486">
    <property type="entry name" value="Metalloproteases ('zincins'), catalytic domain"/>
    <property type="match status" value="1"/>
</dbReference>
<feature type="region of interest" description="Disordered" evidence="9">
    <location>
        <begin position="292"/>
        <end position="324"/>
    </location>
</feature>
<comment type="similarity">
    <text evidence="2">Belongs to the peptidase M10A family.</text>
</comment>
<dbReference type="KEGG" id="vg:18501211"/>
<gene>
    <name evidence="11" type="primary">016R</name>
    <name evidence="11" type="ORF">IIV30_016R</name>
</gene>
<evidence type="ECO:0000259" key="10">
    <source>
        <dbReference type="SMART" id="SM00235"/>
    </source>
</evidence>
<evidence type="ECO:0000256" key="5">
    <source>
        <dbReference type="ARBA" id="ARBA00022729"/>
    </source>
</evidence>
<dbReference type="CDD" id="cd04278">
    <property type="entry name" value="ZnMc_MMP"/>
    <property type="match status" value="1"/>
</dbReference>
<dbReference type="GO" id="GO:0005615">
    <property type="term" value="C:extracellular space"/>
    <property type="evidence" value="ECO:0007669"/>
    <property type="project" value="TreeGrafter"/>
</dbReference>
<keyword evidence="8" id="KW-0482">Metalloprotease</keyword>
<evidence type="ECO:0000256" key="2">
    <source>
        <dbReference type="ARBA" id="ARBA00010370"/>
    </source>
</evidence>
<dbReference type="RefSeq" id="YP_009010310.1">
    <property type="nucleotide sequence ID" value="NC_023611.1"/>
</dbReference>
<evidence type="ECO:0000256" key="8">
    <source>
        <dbReference type="ARBA" id="ARBA00023049"/>
    </source>
</evidence>
<feature type="compositionally biased region" description="Low complexity" evidence="9">
    <location>
        <begin position="294"/>
        <end position="324"/>
    </location>
</feature>
<dbReference type="Pfam" id="PF01471">
    <property type="entry name" value="PG_binding_1"/>
    <property type="match status" value="1"/>
</dbReference>
<dbReference type="InterPro" id="IPR036365">
    <property type="entry name" value="PGBD-like_sf"/>
</dbReference>
<keyword evidence="3" id="KW-0645">Protease</keyword>
<dbReference type="InterPro" id="IPR021190">
    <property type="entry name" value="Pept_M10A"/>
</dbReference>
<dbReference type="PANTHER" id="PTHR10201:SF291">
    <property type="entry name" value="MATRIX METALLOPROTEINASE 1, ISOFORM C-RELATED"/>
    <property type="match status" value="1"/>
</dbReference>
<dbReference type="Proteomes" id="UP000136450">
    <property type="component" value="Segment"/>
</dbReference>
<dbReference type="GO" id="GO:0031012">
    <property type="term" value="C:extracellular matrix"/>
    <property type="evidence" value="ECO:0007669"/>
    <property type="project" value="InterPro"/>
</dbReference>
<dbReference type="OrthoDB" id="15321at10239"/>